<dbReference type="AlphaFoldDB" id="A0A2U1QNN1"/>
<dbReference type="SMART" id="SM00256">
    <property type="entry name" value="FBOX"/>
    <property type="match status" value="1"/>
</dbReference>
<gene>
    <name evidence="2" type="ORF">CTI12_AA005800</name>
</gene>
<dbReference type="EMBL" id="PKPP01000013">
    <property type="protein sequence ID" value="PWA99592.1"/>
    <property type="molecule type" value="Genomic_DNA"/>
</dbReference>
<dbReference type="OrthoDB" id="1891924at2759"/>
<protein>
    <submittedName>
        <fullName evidence="2">F-box domain, Leucine-rich repeat domain, L domain-like protein</fullName>
    </submittedName>
</protein>
<dbReference type="STRING" id="35608.A0A2U1QNN1"/>
<keyword evidence="3" id="KW-1185">Reference proteome</keyword>
<reference evidence="2 3" key="1">
    <citation type="journal article" date="2018" name="Mol. Plant">
        <title>The genome of Artemisia annua provides insight into the evolution of Asteraceae family and artemisinin biosynthesis.</title>
        <authorList>
            <person name="Shen Q."/>
            <person name="Zhang L."/>
            <person name="Liao Z."/>
            <person name="Wang S."/>
            <person name="Yan T."/>
            <person name="Shi P."/>
            <person name="Liu M."/>
            <person name="Fu X."/>
            <person name="Pan Q."/>
            <person name="Wang Y."/>
            <person name="Lv Z."/>
            <person name="Lu X."/>
            <person name="Zhang F."/>
            <person name="Jiang W."/>
            <person name="Ma Y."/>
            <person name="Chen M."/>
            <person name="Hao X."/>
            <person name="Li L."/>
            <person name="Tang Y."/>
            <person name="Lv G."/>
            <person name="Zhou Y."/>
            <person name="Sun X."/>
            <person name="Brodelius P.E."/>
            <person name="Rose J.K.C."/>
            <person name="Tang K."/>
        </authorList>
    </citation>
    <scope>NUCLEOTIDE SEQUENCE [LARGE SCALE GENOMIC DNA]</scope>
    <source>
        <strain evidence="3">cv. Huhao1</strain>
        <tissue evidence="2">Leaf</tissue>
    </source>
</reference>
<dbReference type="CDD" id="cd09917">
    <property type="entry name" value="F-box_SF"/>
    <property type="match status" value="1"/>
</dbReference>
<dbReference type="Gene3D" id="3.80.10.10">
    <property type="entry name" value="Ribonuclease Inhibitor"/>
    <property type="match status" value="3"/>
</dbReference>
<evidence type="ECO:0000313" key="2">
    <source>
        <dbReference type="EMBL" id="PWA99592.1"/>
    </source>
</evidence>
<dbReference type="InterPro" id="IPR032675">
    <property type="entry name" value="LRR_dom_sf"/>
</dbReference>
<dbReference type="SUPFAM" id="SSF52047">
    <property type="entry name" value="RNI-like"/>
    <property type="match status" value="2"/>
</dbReference>
<dbReference type="InterPro" id="IPR055411">
    <property type="entry name" value="LRR_FXL15/At3g58940/PEG3-like"/>
</dbReference>
<dbReference type="Proteomes" id="UP000245207">
    <property type="component" value="Unassembled WGS sequence"/>
</dbReference>
<sequence>MDHVPVEVIGNILSHLRAARDVVIASTTCKKWRTACHHHLHMLSFNSDDWPVFRDLTTSRLEILITQTIFQTKGLQGLSIWMDDVDEFSASAVIAWLMYTRETLRCLYYNVRTTPNVNILDICGRQRLELLVLAHNSITGVEPNYQRFVFLKTLSLSYVSISSLDLNMLLLACPKIEFLGLVCPEIAITDNQVTVELTSQTLKRVYIEAISLDKFTLEADSLEKLHLKDCALELFELSGKGTLKHFKMDDVSILHLDIIEPVDNLEIIDVSNFTIIWSKFYQIITKSSKLKRLRLWNVVFDDEVDFVDLESIALCFPELRHLALSYELRDDLKDGFLHYSLEGSSSMEHVTVLDLGWTHVLYVFRKDSSNHVRKCKTDAHLASKEVPGLVCPEIAITDNQVTVELTSQTLKRVYIEAISLDKFTLEADSLEKLHLKDCALELFELSGKGTLKHFKMDDVSILHLDIIEPVDNLEIIDVSNFTIIWSKFYQIITKSSKLKRLRLWNVVFDDEVDFVDLESIALCFPELRHLALSYELRDDLKDGFLHYSLEGSSSMEHVTVLDLGWTVLDEHFADWVACLLKRCLNLKKLIIHGVVSGSKTHVECHMLASFTSSIVQLMRKYIHVDVQFVYE</sequence>
<comment type="caution">
    <text evidence="2">The sequence shown here is derived from an EMBL/GenBank/DDBJ whole genome shotgun (WGS) entry which is preliminary data.</text>
</comment>
<dbReference type="Pfam" id="PF24758">
    <property type="entry name" value="LRR_At5g56370"/>
    <property type="match status" value="1"/>
</dbReference>
<name>A0A2U1QNN1_ARTAN</name>
<dbReference type="InterPro" id="IPR036047">
    <property type="entry name" value="F-box-like_dom_sf"/>
</dbReference>
<evidence type="ECO:0000259" key="1">
    <source>
        <dbReference type="SMART" id="SM00256"/>
    </source>
</evidence>
<dbReference type="PANTHER" id="PTHR31639:SF139">
    <property type="entry name" value="F-BOX_LRR PLANT PROTEIN"/>
    <property type="match status" value="1"/>
</dbReference>
<dbReference type="Pfam" id="PF12937">
    <property type="entry name" value="F-box-like"/>
    <property type="match status" value="1"/>
</dbReference>
<dbReference type="PANTHER" id="PTHR31639">
    <property type="entry name" value="F-BOX PROTEIN-LIKE"/>
    <property type="match status" value="1"/>
</dbReference>
<dbReference type="SUPFAM" id="SSF81383">
    <property type="entry name" value="F-box domain"/>
    <property type="match status" value="1"/>
</dbReference>
<proteinExistence type="predicted"/>
<feature type="domain" description="F-box" evidence="1">
    <location>
        <begin position="4"/>
        <end position="45"/>
    </location>
</feature>
<accession>A0A2U1QNN1</accession>
<dbReference type="InterPro" id="IPR001810">
    <property type="entry name" value="F-box_dom"/>
</dbReference>
<organism evidence="2 3">
    <name type="scientific">Artemisia annua</name>
    <name type="common">Sweet wormwood</name>
    <dbReference type="NCBI Taxonomy" id="35608"/>
    <lineage>
        <taxon>Eukaryota</taxon>
        <taxon>Viridiplantae</taxon>
        <taxon>Streptophyta</taxon>
        <taxon>Embryophyta</taxon>
        <taxon>Tracheophyta</taxon>
        <taxon>Spermatophyta</taxon>
        <taxon>Magnoliopsida</taxon>
        <taxon>eudicotyledons</taxon>
        <taxon>Gunneridae</taxon>
        <taxon>Pentapetalae</taxon>
        <taxon>asterids</taxon>
        <taxon>campanulids</taxon>
        <taxon>Asterales</taxon>
        <taxon>Asteraceae</taxon>
        <taxon>Asteroideae</taxon>
        <taxon>Anthemideae</taxon>
        <taxon>Artemisiinae</taxon>
        <taxon>Artemisia</taxon>
    </lineage>
</organism>
<evidence type="ECO:0000313" key="3">
    <source>
        <dbReference type="Proteomes" id="UP000245207"/>
    </source>
</evidence>